<feature type="domain" description="Peptidase S33 tripeptidyl aminopeptidase-like C-terminal" evidence="5">
    <location>
        <begin position="364"/>
        <end position="455"/>
    </location>
</feature>
<dbReference type="PANTHER" id="PTHR43248:SF25">
    <property type="entry name" value="AB HYDROLASE-1 DOMAIN-CONTAINING PROTEIN-RELATED"/>
    <property type="match status" value="1"/>
</dbReference>
<accession>A0A2T0SIQ0</accession>
<reference evidence="6 7" key="1">
    <citation type="submission" date="2018-03" db="EMBL/GenBank/DDBJ databases">
        <title>Genomic Encyclopedia of Archaeal and Bacterial Type Strains, Phase II (KMG-II): from individual species to whole genera.</title>
        <authorList>
            <person name="Goeker M."/>
        </authorList>
    </citation>
    <scope>NUCLEOTIDE SEQUENCE [LARGE SCALE GENOMIC DNA]</scope>
    <source>
        <strain evidence="6 7">DSM 45348</strain>
    </source>
</reference>
<dbReference type="EMBL" id="PVZG01000001">
    <property type="protein sequence ID" value="PRY33282.1"/>
    <property type="molecule type" value="Genomic_DNA"/>
</dbReference>
<sequence>MLMFRALAAVLTAATVLAVPASASAGPPPIDWQPCRTSAPPGAECAFLDLPVDWSRPDGETFRFAIARRAADPATRVGTLIFGPGGPGDSGTKRIMTGSKRFSEELQRRFDIASFDPRGVGGSAPVRCDLPAVTDPVIDGPAAFAERIATNRAYWASCRTDPPSLISHAGTADTVRDLDALRAALGERQVTFHGSSYGTLLGELYAERYPSHVRALVLESAMDHSQDVGGFLRTQGWALQDSFDAFVTWCEQAGDACAVHDPGARQVWHELVRDAGRGGTGLSVWQLHALLHALLYGPKYTDLAAALADLRDGEPVLPVAVPTPVVPVFCADWSLTVRDYDEYARLVRRAETRDLRYSAGALAVALCLGWEQPVTSPQHRLRVHTPVPVLQINARHDPATGYNWALSVARQLGRSGVLLTYAGAGHGSYGSSDCMRTAVDAYLIGLTVPREGGVCPVTVPAG</sequence>
<keyword evidence="7" id="KW-1185">Reference proteome</keyword>
<feature type="chain" id="PRO_5015544403" evidence="3">
    <location>
        <begin position="26"/>
        <end position="462"/>
    </location>
</feature>
<evidence type="ECO:0000259" key="4">
    <source>
        <dbReference type="Pfam" id="PF00561"/>
    </source>
</evidence>
<dbReference type="PANTHER" id="PTHR43248">
    <property type="entry name" value="2-SUCCINYL-6-HYDROXY-2,4-CYCLOHEXADIENE-1-CARBOXYLATE SYNTHASE"/>
    <property type="match status" value="1"/>
</dbReference>
<gene>
    <name evidence="6" type="ORF">CLV70_101444</name>
</gene>
<dbReference type="Gene3D" id="3.40.50.1820">
    <property type="entry name" value="alpha/beta hydrolase"/>
    <property type="match status" value="1"/>
</dbReference>
<keyword evidence="3" id="KW-0732">Signal</keyword>
<keyword evidence="2 6" id="KW-0378">Hydrolase</keyword>
<evidence type="ECO:0000256" key="3">
    <source>
        <dbReference type="SAM" id="SignalP"/>
    </source>
</evidence>
<dbReference type="SUPFAM" id="SSF53474">
    <property type="entry name" value="alpha/beta-Hydrolases"/>
    <property type="match status" value="1"/>
</dbReference>
<dbReference type="InterPro" id="IPR051601">
    <property type="entry name" value="Serine_prot/Carboxylest_S33"/>
</dbReference>
<feature type="signal peptide" evidence="3">
    <location>
        <begin position="1"/>
        <end position="25"/>
    </location>
</feature>
<name>A0A2T0SIQ0_9ACTN</name>
<evidence type="ECO:0000256" key="1">
    <source>
        <dbReference type="ARBA" id="ARBA00010088"/>
    </source>
</evidence>
<organism evidence="6 7">
    <name type="scientific">Pseudosporangium ferrugineum</name>
    <dbReference type="NCBI Taxonomy" id="439699"/>
    <lineage>
        <taxon>Bacteria</taxon>
        <taxon>Bacillati</taxon>
        <taxon>Actinomycetota</taxon>
        <taxon>Actinomycetes</taxon>
        <taxon>Micromonosporales</taxon>
        <taxon>Micromonosporaceae</taxon>
        <taxon>Pseudosporangium</taxon>
    </lineage>
</organism>
<feature type="domain" description="AB hydrolase-1" evidence="4">
    <location>
        <begin position="79"/>
        <end position="256"/>
    </location>
</feature>
<evidence type="ECO:0000313" key="7">
    <source>
        <dbReference type="Proteomes" id="UP000239209"/>
    </source>
</evidence>
<dbReference type="GO" id="GO:0016787">
    <property type="term" value="F:hydrolase activity"/>
    <property type="evidence" value="ECO:0007669"/>
    <property type="project" value="UniProtKB-KW"/>
</dbReference>
<evidence type="ECO:0000259" key="5">
    <source>
        <dbReference type="Pfam" id="PF08386"/>
    </source>
</evidence>
<evidence type="ECO:0000256" key="2">
    <source>
        <dbReference type="ARBA" id="ARBA00022801"/>
    </source>
</evidence>
<dbReference type="Pfam" id="PF08386">
    <property type="entry name" value="Abhydrolase_4"/>
    <property type="match status" value="1"/>
</dbReference>
<comment type="caution">
    <text evidence="6">The sequence shown here is derived from an EMBL/GenBank/DDBJ whole genome shotgun (WGS) entry which is preliminary data.</text>
</comment>
<protein>
    <submittedName>
        <fullName evidence="6">Alpha/beta hydrolase family protein</fullName>
    </submittedName>
</protein>
<dbReference type="AlphaFoldDB" id="A0A2T0SIQ0"/>
<comment type="similarity">
    <text evidence="1">Belongs to the peptidase S33 family.</text>
</comment>
<proteinExistence type="inferred from homology"/>
<dbReference type="InterPro" id="IPR013595">
    <property type="entry name" value="Pept_S33_TAP-like_C"/>
</dbReference>
<dbReference type="InterPro" id="IPR029058">
    <property type="entry name" value="AB_hydrolase_fold"/>
</dbReference>
<dbReference type="Proteomes" id="UP000239209">
    <property type="component" value="Unassembled WGS sequence"/>
</dbReference>
<dbReference type="RefSeq" id="WP_245907962.1">
    <property type="nucleotide sequence ID" value="NZ_PVZG01000001.1"/>
</dbReference>
<dbReference type="Pfam" id="PF00561">
    <property type="entry name" value="Abhydrolase_1"/>
    <property type="match status" value="1"/>
</dbReference>
<dbReference type="InterPro" id="IPR000073">
    <property type="entry name" value="AB_hydrolase_1"/>
</dbReference>
<evidence type="ECO:0000313" key="6">
    <source>
        <dbReference type="EMBL" id="PRY33282.1"/>
    </source>
</evidence>